<accession>A0A7R8VR79</accession>
<feature type="transmembrane region" description="Helical" evidence="9">
    <location>
        <begin position="213"/>
        <end position="239"/>
    </location>
</feature>
<keyword evidence="7" id="KW-0539">Nucleus</keyword>
<evidence type="ECO:0000256" key="4">
    <source>
        <dbReference type="ARBA" id="ARBA00022729"/>
    </source>
</evidence>
<keyword evidence="5 9" id="KW-1133">Transmembrane helix</keyword>
<name>A0A7R8VR79_TIMDO</name>
<evidence type="ECO:0000256" key="5">
    <source>
        <dbReference type="ARBA" id="ARBA00022989"/>
    </source>
</evidence>
<evidence type="ECO:0000256" key="7">
    <source>
        <dbReference type="ARBA" id="ARBA00023242"/>
    </source>
</evidence>
<reference evidence="10" key="1">
    <citation type="submission" date="2020-11" db="EMBL/GenBank/DDBJ databases">
        <authorList>
            <person name="Tran Van P."/>
        </authorList>
    </citation>
    <scope>NUCLEOTIDE SEQUENCE</scope>
</reference>
<dbReference type="AlphaFoldDB" id="A0A7R8VR79"/>
<dbReference type="Pfam" id="PF10225">
    <property type="entry name" value="NEMP"/>
    <property type="match status" value="1"/>
</dbReference>
<evidence type="ECO:0000256" key="8">
    <source>
        <dbReference type="SAM" id="MobiDB-lite"/>
    </source>
</evidence>
<dbReference type="GO" id="GO:0005637">
    <property type="term" value="C:nuclear inner membrane"/>
    <property type="evidence" value="ECO:0007669"/>
    <property type="project" value="UniProtKB-SubCell"/>
</dbReference>
<dbReference type="EMBL" id="OA570478">
    <property type="protein sequence ID" value="CAD7203325.1"/>
    <property type="molecule type" value="Genomic_DNA"/>
</dbReference>
<dbReference type="PANTHER" id="PTHR13598">
    <property type="entry name" value="AT07567P-RELATED"/>
    <property type="match status" value="1"/>
</dbReference>
<sequence length="250" mass="28549">MDMYKRVETPRPSQKASEASKSSSTAHFPLSLHINLDPSKFDYYEGPTSNLVWKAYEEARHAWTFDPLSWKRNDFTLNPFNTSCIGVISTQEYFASLTIIPPRLSRNALFFYLCGVIVGISTSLLLLFYLVHKMLPKSRLLYGLALGCSTLGIFVFHSIWLYVHSIIFEYSNQVLTYILVTGLVSFVMCYRMGPPTDPRSRNIIKWTIQALSLALMFYSSFFKELVSAIMILTAVLHYFPPGLSEKAISY</sequence>
<evidence type="ECO:0000313" key="10">
    <source>
        <dbReference type="EMBL" id="CAD7203325.1"/>
    </source>
</evidence>
<feature type="compositionally biased region" description="Low complexity" evidence="8">
    <location>
        <begin position="13"/>
        <end position="24"/>
    </location>
</feature>
<comment type="subcellular location">
    <subcellularLocation>
        <location evidence="1">Nucleus inner membrane</location>
        <topology evidence="1">Multi-pass membrane protein</topology>
        <orientation evidence="1">Nucleoplasmic side</orientation>
    </subcellularLocation>
</comment>
<protein>
    <submittedName>
        <fullName evidence="10">Uncharacterized protein</fullName>
    </submittedName>
</protein>
<feature type="region of interest" description="Disordered" evidence="8">
    <location>
        <begin position="1"/>
        <end position="24"/>
    </location>
</feature>
<feature type="transmembrane region" description="Helical" evidence="9">
    <location>
        <begin position="109"/>
        <end position="131"/>
    </location>
</feature>
<proteinExistence type="inferred from homology"/>
<keyword evidence="6 9" id="KW-0472">Membrane</keyword>
<dbReference type="PANTHER" id="PTHR13598:SF1">
    <property type="entry name" value="AT07567P-RELATED"/>
    <property type="match status" value="1"/>
</dbReference>
<evidence type="ECO:0000256" key="3">
    <source>
        <dbReference type="ARBA" id="ARBA00022692"/>
    </source>
</evidence>
<evidence type="ECO:0000256" key="6">
    <source>
        <dbReference type="ARBA" id="ARBA00023136"/>
    </source>
</evidence>
<organism evidence="10">
    <name type="scientific">Timema douglasi</name>
    <name type="common">Walking stick</name>
    <dbReference type="NCBI Taxonomy" id="61478"/>
    <lineage>
        <taxon>Eukaryota</taxon>
        <taxon>Metazoa</taxon>
        <taxon>Ecdysozoa</taxon>
        <taxon>Arthropoda</taxon>
        <taxon>Hexapoda</taxon>
        <taxon>Insecta</taxon>
        <taxon>Pterygota</taxon>
        <taxon>Neoptera</taxon>
        <taxon>Polyneoptera</taxon>
        <taxon>Phasmatodea</taxon>
        <taxon>Timematodea</taxon>
        <taxon>Timematoidea</taxon>
        <taxon>Timematidae</taxon>
        <taxon>Timema</taxon>
    </lineage>
</organism>
<evidence type="ECO:0000256" key="2">
    <source>
        <dbReference type="ARBA" id="ARBA00005748"/>
    </source>
</evidence>
<feature type="transmembrane region" description="Helical" evidence="9">
    <location>
        <begin position="174"/>
        <end position="192"/>
    </location>
</feature>
<dbReference type="InterPro" id="IPR019358">
    <property type="entry name" value="NEMP_fam"/>
</dbReference>
<keyword evidence="3 9" id="KW-0812">Transmembrane</keyword>
<evidence type="ECO:0000256" key="1">
    <source>
        <dbReference type="ARBA" id="ARBA00004575"/>
    </source>
</evidence>
<keyword evidence="4" id="KW-0732">Signal</keyword>
<comment type="similarity">
    <text evidence="2">Belongs to the NEMP family.</text>
</comment>
<evidence type="ECO:0000256" key="9">
    <source>
        <dbReference type="SAM" id="Phobius"/>
    </source>
</evidence>
<gene>
    <name evidence="10" type="ORF">TDIB3V08_LOCUS9498</name>
</gene>
<feature type="transmembrane region" description="Helical" evidence="9">
    <location>
        <begin position="140"/>
        <end position="162"/>
    </location>
</feature>